<evidence type="ECO:0000313" key="2">
    <source>
        <dbReference type="Proteomes" id="UP000265836"/>
    </source>
</evidence>
<evidence type="ECO:0000313" key="1">
    <source>
        <dbReference type="EMBL" id="RIA22644.1"/>
    </source>
</evidence>
<proteinExistence type="predicted"/>
<dbReference type="Proteomes" id="UP000265836">
    <property type="component" value="Unassembled WGS sequence"/>
</dbReference>
<dbReference type="EMBL" id="QXDA01000004">
    <property type="protein sequence ID" value="RIA22644.1"/>
    <property type="molecule type" value="Genomic_DNA"/>
</dbReference>
<protein>
    <submittedName>
        <fullName evidence="1">Uncharacterized protein</fullName>
    </submittedName>
</protein>
<accession>A0A397MM48</accession>
<dbReference type="RefSeq" id="WP_119693794.1">
    <property type="nucleotide sequence ID" value="NZ_QXDA01000004.1"/>
</dbReference>
<organism evidence="1 2">
    <name type="scientific">Ectopseudomonas oleovorans</name>
    <name type="common">Pseudomonas oleovorans</name>
    <dbReference type="NCBI Taxonomy" id="301"/>
    <lineage>
        <taxon>Bacteria</taxon>
        <taxon>Pseudomonadati</taxon>
        <taxon>Pseudomonadota</taxon>
        <taxon>Gammaproteobacteria</taxon>
        <taxon>Pseudomonadales</taxon>
        <taxon>Pseudomonadaceae</taxon>
        <taxon>Ectopseudomonas</taxon>
    </lineage>
</organism>
<reference evidence="1 2" key="1">
    <citation type="submission" date="2018-08" db="EMBL/GenBank/DDBJ databases">
        <title>Genome sequencing of rice bacterial endophytes.</title>
        <authorList>
            <person name="Venturi V."/>
        </authorList>
    </citation>
    <scope>NUCLEOTIDE SEQUENCE [LARGE SCALE GENOMIC DNA]</scope>
    <source>
        <strain evidence="1 2">E1205</strain>
    </source>
</reference>
<dbReference type="AlphaFoldDB" id="A0A397MM48"/>
<sequence>MTTLLRLNHVSRACLQAQVHLNGTFNHTLIGIDGKTTLRAAITIEQCDKGIEVTVQSSGLRHSTGVTLDKRRTDTAARVMQFIESITNGDPLTNVPEVDEHLLISEMESSLRRAIRMGRGTWHLIADELEPILQVTRTRLGYTARIELDDAQCYLTLPADSQRAYDMLADNMNRFLQGHRDSLAAAA</sequence>
<gene>
    <name evidence="1" type="ORF">DFO61_3334</name>
</gene>
<name>A0A397MM48_ECTOL</name>
<comment type="caution">
    <text evidence="1">The sequence shown here is derived from an EMBL/GenBank/DDBJ whole genome shotgun (WGS) entry which is preliminary data.</text>
</comment>